<keyword evidence="3 7" id="KW-0288">FMN</keyword>
<proteinExistence type="inferred from homology"/>
<protein>
    <submittedName>
        <fullName evidence="9">4-hydroxymandelate oxidase</fullName>
        <ecNumber evidence="9">1.1.3.46</ecNumber>
    </submittedName>
</protein>
<dbReference type="PIRSF" id="PIRSF000138">
    <property type="entry name" value="Al-hdrx_acd_dh"/>
    <property type="match status" value="1"/>
</dbReference>
<keyword evidence="10" id="KW-1185">Reference proteome</keyword>
<feature type="binding site" evidence="7">
    <location>
        <position position="164"/>
    </location>
    <ligand>
        <name>glyoxylate</name>
        <dbReference type="ChEBI" id="CHEBI:36655"/>
    </ligand>
</feature>
<dbReference type="PANTHER" id="PTHR10578:SF107">
    <property type="entry name" value="2-HYDROXYACID OXIDASE 1"/>
    <property type="match status" value="1"/>
</dbReference>
<dbReference type="GO" id="GO:0010181">
    <property type="term" value="F:FMN binding"/>
    <property type="evidence" value="ECO:0007669"/>
    <property type="project" value="InterPro"/>
</dbReference>
<feature type="binding site" evidence="7">
    <location>
        <begin position="77"/>
        <end position="79"/>
    </location>
    <ligand>
        <name>FMN</name>
        <dbReference type="ChEBI" id="CHEBI:58210"/>
    </ligand>
</feature>
<dbReference type="Gene3D" id="3.20.20.70">
    <property type="entry name" value="Aldolase class I"/>
    <property type="match status" value="1"/>
</dbReference>
<sequence length="358" mass="37864">MSILRVEDYQPIARDRLTPEVWDFVEGGSGAERTLAANRQAFEDMTLRPRVLVDVSDPDPGTALFGTPLATPVGVAPTAYHRLMHPDGELATARGAGAAGALYVVSVFASQPLEEIAKAATGPLWLQLYWLRRRDALVALVERAEAADFRALVLTVDAPRIGRRLRDARNGFAIDPDVRAVNLDAALTATSHERSEGSSALDRHAAEEFDPTITWADLAWLRARTRLPIVLKGILTAEDAQLALDHGVDAVVVSNHGGRQLDQAPASLHALGEVVAGLGGRMPVLVDGGVRTGTDVFCALALGASAVLLGRPVLWGLAADGADGVAGALDLVTAELVHTMTLTGRPRLSDIDGTAVAR</sequence>
<evidence type="ECO:0000256" key="5">
    <source>
        <dbReference type="ARBA" id="ARBA00024042"/>
    </source>
</evidence>
<feature type="binding site" evidence="7">
    <location>
        <position position="155"/>
    </location>
    <ligand>
        <name>FMN</name>
        <dbReference type="ChEBI" id="CHEBI:58210"/>
    </ligand>
</feature>
<organism evidence="9 10">
    <name type="scientific">Longispora fulva</name>
    <dbReference type="NCBI Taxonomy" id="619741"/>
    <lineage>
        <taxon>Bacteria</taxon>
        <taxon>Bacillati</taxon>
        <taxon>Actinomycetota</taxon>
        <taxon>Actinomycetes</taxon>
        <taxon>Micromonosporales</taxon>
        <taxon>Micromonosporaceae</taxon>
        <taxon>Longispora</taxon>
    </lineage>
</organism>
<keyword evidence="4 9" id="KW-0560">Oxidoreductase</keyword>
<feature type="binding site" evidence="7">
    <location>
        <position position="256"/>
    </location>
    <ligand>
        <name>glyoxylate</name>
        <dbReference type="ChEBI" id="CHEBI:36655"/>
    </ligand>
</feature>
<dbReference type="InterPro" id="IPR008259">
    <property type="entry name" value="FMN_hydac_DH_AS"/>
</dbReference>
<comment type="similarity">
    <text evidence="5">Belongs to the FMN-dependent alpha-hydroxy acid dehydrogenase family.</text>
</comment>
<dbReference type="SUPFAM" id="SSF51395">
    <property type="entry name" value="FMN-linked oxidoreductases"/>
    <property type="match status" value="1"/>
</dbReference>
<dbReference type="EC" id="1.1.3.46" evidence="9"/>
<keyword evidence="2 7" id="KW-0285">Flavoprotein</keyword>
<evidence type="ECO:0000256" key="2">
    <source>
        <dbReference type="ARBA" id="ARBA00022630"/>
    </source>
</evidence>
<evidence type="ECO:0000259" key="8">
    <source>
        <dbReference type="PROSITE" id="PS51349"/>
    </source>
</evidence>
<dbReference type="PANTHER" id="PTHR10578">
    <property type="entry name" value="S -2-HYDROXY-ACID OXIDASE-RELATED"/>
    <property type="match status" value="1"/>
</dbReference>
<feature type="binding site" evidence="7">
    <location>
        <position position="129"/>
    </location>
    <ligand>
        <name>glyoxylate</name>
        <dbReference type="ChEBI" id="CHEBI:36655"/>
    </ligand>
</feature>
<reference evidence="9" key="1">
    <citation type="submission" date="2020-11" db="EMBL/GenBank/DDBJ databases">
        <title>Sequencing the genomes of 1000 actinobacteria strains.</title>
        <authorList>
            <person name="Klenk H.-P."/>
        </authorList>
    </citation>
    <scope>NUCLEOTIDE SEQUENCE</scope>
    <source>
        <strain evidence="9">DSM 45356</strain>
    </source>
</reference>
<dbReference type="EMBL" id="JADOUF010000001">
    <property type="protein sequence ID" value="MBG6141418.1"/>
    <property type="molecule type" value="Genomic_DNA"/>
</dbReference>
<feature type="binding site" evidence="7">
    <location>
        <position position="259"/>
    </location>
    <ligand>
        <name>glyoxylate</name>
        <dbReference type="ChEBI" id="CHEBI:36655"/>
    </ligand>
</feature>
<feature type="binding site" evidence="7">
    <location>
        <position position="127"/>
    </location>
    <ligand>
        <name>FMN</name>
        <dbReference type="ChEBI" id="CHEBI:58210"/>
    </ligand>
</feature>
<evidence type="ECO:0000256" key="4">
    <source>
        <dbReference type="ARBA" id="ARBA00023002"/>
    </source>
</evidence>
<gene>
    <name evidence="9" type="ORF">IW245_007612</name>
</gene>
<dbReference type="FunFam" id="3.20.20.70:FF:000029">
    <property type="entry name" value="L-lactate dehydrogenase"/>
    <property type="match status" value="1"/>
</dbReference>
<feature type="binding site" evidence="7">
    <location>
        <position position="106"/>
    </location>
    <ligand>
        <name>FMN</name>
        <dbReference type="ChEBI" id="CHEBI:58210"/>
    </ligand>
</feature>
<feature type="domain" description="FMN hydroxy acid dehydrogenase" evidence="8">
    <location>
        <begin position="1"/>
        <end position="358"/>
    </location>
</feature>
<comment type="cofactor">
    <cofactor evidence="1">
        <name>FMN</name>
        <dbReference type="ChEBI" id="CHEBI:58210"/>
    </cofactor>
</comment>
<evidence type="ECO:0000313" key="9">
    <source>
        <dbReference type="EMBL" id="MBG6141418.1"/>
    </source>
</evidence>
<name>A0A8J7H4L3_9ACTN</name>
<evidence type="ECO:0000313" key="10">
    <source>
        <dbReference type="Proteomes" id="UP000622552"/>
    </source>
</evidence>
<feature type="binding site" evidence="7">
    <location>
        <position position="254"/>
    </location>
    <ligand>
        <name>FMN</name>
        <dbReference type="ChEBI" id="CHEBI:58210"/>
    </ligand>
</feature>
<dbReference type="Proteomes" id="UP000622552">
    <property type="component" value="Unassembled WGS sequence"/>
</dbReference>
<dbReference type="InterPro" id="IPR012133">
    <property type="entry name" value="Alpha-hydoxy_acid_DH_FMN"/>
</dbReference>
<feature type="binding site" evidence="7">
    <location>
        <begin position="310"/>
        <end position="311"/>
    </location>
    <ligand>
        <name>FMN</name>
        <dbReference type="ChEBI" id="CHEBI:58210"/>
    </ligand>
</feature>
<dbReference type="PROSITE" id="PS51349">
    <property type="entry name" value="FMN_HYDROXY_ACID_DH_2"/>
    <property type="match status" value="1"/>
</dbReference>
<feature type="active site" description="Proton acceptor" evidence="6">
    <location>
        <position position="256"/>
    </location>
</feature>
<evidence type="ECO:0000256" key="3">
    <source>
        <dbReference type="ARBA" id="ARBA00022643"/>
    </source>
</evidence>
<evidence type="ECO:0000256" key="1">
    <source>
        <dbReference type="ARBA" id="ARBA00001917"/>
    </source>
</evidence>
<dbReference type="AlphaFoldDB" id="A0A8J7H4L3"/>
<dbReference type="InterPro" id="IPR000262">
    <property type="entry name" value="FMN-dep_DH"/>
</dbReference>
<dbReference type="InterPro" id="IPR037396">
    <property type="entry name" value="FMN_HAD"/>
</dbReference>
<dbReference type="InterPro" id="IPR013785">
    <property type="entry name" value="Aldolase_TIM"/>
</dbReference>
<feature type="binding site" evidence="7">
    <location>
        <begin position="287"/>
        <end position="291"/>
    </location>
    <ligand>
        <name>FMN</name>
        <dbReference type="ChEBI" id="CHEBI:58210"/>
    </ligand>
</feature>
<comment type="caution">
    <text evidence="9">The sequence shown here is derived from an EMBL/GenBank/DDBJ whole genome shotgun (WGS) entry which is preliminary data.</text>
</comment>
<feature type="binding site" evidence="7">
    <location>
        <position position="232"/>
    </location>
    <ligand>
        <name>FMN</name>
        <dbReference type="ChEBI" id="CHEBI:58210"/>
    </ligand>
</feature>
<dbReference type="GO" id="GO:0016614">
    <property type="term" value="F:oxidoreductase activity, acting on CH-OH group of donors"/>
    <property type="evidence" value="ECO:0007669"/>
    <property type="project" value="UniProtKB-ARBA"/>
</dbReference>
<dbReference type="PROSITE" id="PS00557">
    <property type="entry name" value="FMN_HYDROXY_ACID_DH_1"/>
    <property type="match status" value="1"/>
</dbReference>
<evidence type="ECO:0000256" key="6">
    <source>
        <dbReference type="PIRSR" id="PIRSR000138-1"/>
    </source>
</evidence>
<dbReference type="CDD" id="cd02809">
    <property type="entry name" value="alpha_hydroxyacid_oxid_FMN"/>
    <property type="match status" value="1"/>
</dbReference>
<accession>A0A8J7H4L3</accession>
<evidence type="ECO:0000256" key="7">
    <source>
        <dbReference type="PIRSR" id="PIRSR000138-2"/>
    </source>
</evidence>
<dbReference type="Pfam" id="PF01070">
    <property type="entry name" value="FMN_dh"/>
    <property type="match status" value="1"/>
</dbReference>